<dbReference type="PANTHER" id="PTHR28680">
    <property type="entry name" value="CENTROMERE PROTEIN X"/>
    <property type="match status" value="1"/>
</dbReference>
<dbReference type="PANTHER" id="PTHR28680:SF1">
    <property type="entry name" value="CENTROMERE PROTEIN X"/>
    <property type="match status" value="1"/>
</dbReference>
<dbReference type="EMBL" id="JASJQH010001606">
    <property type="protein sequence ID" value="KAK9761047.1"/>
    <property type="molecule type" value="Genomic_DNA"/>
</dbReference>
<accession>A0ABR2WHP5</accession>
<comment type="caution">
    <text evidence="7">The sequence shown here is derived from an EMBL/GenBank/DDBJ whole genome shotgun (WGS) entry which is preliminary data.</text>
</comment>
<dbReference type="InterPro" id="IPR018552">
    <property type="entry name" value="CENP-X"/>
</dbReference>
<name>A0ABR2WHP5_9FUNG</name>
<evidence type="ECO:0008006" key="9">
    <source>
        <dbReference type="Google" id="ProtNLM"/>
    </source>
</evidence>
<evidence type="ECO:0000256" key="4">
    <source>
        <dbReference type="ARBA" id="ARBA00023125"/>
    </source>
</evidence>
<comment type="similarity">
    <text evidence="2">Belongs to the CENP-X/MHF2 family.</text>
</comment>
<keyword evidence="4" id="KW-0238">DNA-binding</keyword>
<evidence type="ECO:0000256" key="3">
    <source>
        <dbReference type="ARBA" id="ARBA00022763"/>
    </source>
</evidence>
<proteinExistence type="inferred from homology"/>
<evidence type="ECO:0000256" key="2">
    <source>
        <dbReference type="ARBA" id="ARBA00009359"/>
    </source>
</evidence>
<evidence type="ECO:0000256" key="6">
    <source>
        <dbReference type="ARBA" id="ARBA00023242"/>
    </source>
</evidence>
<evidence type="ECO:0000313" key="8">
    <source>
        <dbReference type="Proteomes" id="UP001479436"/>
    </source>
</evidence>
<dbReference type="Gene3D" id="6.10.130.30">
    <property type="match status" value="1"/>
</dbReference>
<dbReference type="Pfam" id="PF09415">
    <property type="entry name" value="CENP-X"/>
    <property type="match status" value="1"/>
</dbReference>
<reference evidence="7 8" key="1">
    <citation type="submission" date="2023-04" db="EMBL/GenBank/DDBJ databases">
        <title>Genome of Basidiobolus ranarum AG-B5.</title>
        <authorList>
            <person name="Stajich J.E."/>
            <person name="Carter-House D."/>
            <person name="Gryganskyi A."/>
        </authorList>
    </citation>
    <scope>NUCLEOTIDE SEQUENCE [LARGE SCALE GENOMIC DNA]</scope>
    <source>
        <strain evidence="7 8">AG-B5</strain>
    </source>
</reference>
<organism evidence="7 8">
    <name type="scientific">Basidiobolus ranarum</name>
    <dbReference type="NCBI Taxonomy" id="34480"/>
    <lineage>
        <taxon>Eukaryota</taxon>
        <taxon>Fungi</taxon>
        <taxon>Fungi incertae sedis</taxon>
        <taxon>Zoopagomycota</taxon>
        <taxon>Entomophthoromycotina</taxon>
        <taxon>Basidiobolomycetes</taxon>
        <taxon>Basidiobolales</taxon>
        <taxon>Basidiobolaceae</taxon>
        <taxon>Basidiobolus</taxon>
    </lineage>
</organism>
<sequence>MEDTENTEQPSFKPETVHNIFKTVWKESNTKIKPDATSLAAEFLRLFTLEAVHRSAGLSKSEFTGDEDMPQLEVEHLEKIAAQLLLDF</sequence>
<keyword evidence="3" id="KW-0227">DNA damage</keyword>
<keyword evidence="6" id="KW-0539">Nucleus</keyword>
<protein>
    <recommendedName>
        <fullName evidence="9">Centromere protein X</fullName>
    </recommendedName>
</protein>
<gene>
    <name evidence="7" type="ORF">K7432_014361</name>
</gene>
<keyword evidence="5" id="KW-0234">DNA repair</keyword>
<comment type="subcellular location">
    <subcellularLocation>
        <location evidence="1">Nucleus</location>
    </subcellularLocation>
</comment>
<dbReference type="CDD" id="cd22921">
    <property type="entry name" value="HFD_CENP-X"/>
    <property type="match status" value="1"/>
</dbReference>
<evidence type="ECO:0000256" key="1">
    <source>
        <dbReference type="ARBA" id="ARBA00004123"/>
    </source>
</evidence>
<evidence type="ECO:0000313" key="7">
    <source>
        <dbReference type="EMBL" id="KAK9761047.1"/>
    </source>
</evidence>
<keyword evidence="8" id="KW-1185">Reference proteome</keyword>
<evidence type="ECO:0000256" key="5">
    <source>
        <dbReference type="ARBA" id="ARBA00023204"/>
    </source>
</evidence>
<dbReference type="Proteomes" id="UP001479436">
    <property type="component" value="Unassembled WGS sequence"/>
</dbReference>